<name>A0A1N7BG19_9BACT</name>
<reference evidence="2" key="1">
    <citation type="submission" date="2017-01" db="EMBL/GenBank/DDBJ databases">
        <authorList>
            <person name="Varghese N."/>
            <person name="Submissions S."/>
        </authorList>
    </citation>
    <scope>NUCLEOTIDE SEQUENCE [LARGE SCALE GENOMIC DNA]</scope>
    <source>
        <strain evidence="2">DM9</strain>
    </source>
</reference>
<evidence type="ECO:0000313" key="1">
    <source>
        <dbReference type="EMBL" id="SIR50280.1"/>
    </source>
</evidence>
<protein>
    <submittedName>
        <fullName evidence="1">Uncharacterized protein</fullName>
    </submittedName>
</protein>
<proteinExistence type="predicted"/>
<dbReference type="STRING" id="1077936.SAMN05421545_3953"/>
<evidence type="ECO:0000313" key="2">
    <source>
        <dbReference type="Proteomes" id="UP000185924"/>
    </source>
</evidence>
<sequence length="167" mass="18862">MFGSNEKAVDSNVLLKSSEFRSLHQSVVSLDNIENIAVLPDKNYIVINGTVINLAKQTFGYSPELGFYNSYYEEGDRTPYTSLDSLLNAHSIKIDSVKAMAVIKGMKDAGISDVGIRKEGISYRWKVSAMYGEEGILYSSRKIPKDSTRFDLFENIEEDFYHFAVYN</sequence>
<organism evidence="1 2">
    <name type="scientific">Pontibacter lucknowensis</name>
    <dbReference type="NCBI Taxonomy" id="1077936"/>
    <lineage>
        <taxon>Bacteria</taxon>
        <taxon>Pseudomonadati</taxon>
        <taxon>Bacteroidota</taxon>
        <taxon>Cytophagia</taxon>
        <taxon>Cytophagales</taxon>
        <taxon>Hymenobacteraceae</taxon>
        <taxon>Pontibacter</taxon>
    </lineage>
</organism>
<dbReference type="EMBL" id="FTNM01000010">
    <property type="protein sequence ID" value="SIR50280.1"/>
    <property type="molecule type" value="Genomic_DNA"/>
</dbReference>
<accession>A0A1N7BG19</accession>
<dbReference type="Proteomes" id="UP000185924">
    <property type="component" value="Unassembled WGS sequence"/>
</dbReference>
<dbReference type="AlphaFoldDB" id="A0A1N7BG19"/>
<gene>
    <name evidence="1" type="ORF">SAMN05421545_3953</name>
</gene>
<keyword evidence="2" id="KW-1185">Reference proteome</keyword>